<dbReference type="SFLD" id="SFLDG01135">
    <property type="entry name" value="C1.5.6:_HAD__Beta-PGM__Phospha"/>
    <property type="match status" value="1"/>
</dbReference>
<dbReference type="AlphaFoldDB" id="B3E9Q4"/>
<dbReference type="RefSeq" id="WP_012469672.1">
    <property type="nucleotide sequence ID" value="NC_010814.1"/>
</dbReference>
<dbReference type="GO" id="GO:0016787">
    <property type="term" value="F:hydrolase activity"/>
    <property type="evidence" value="ECO:0007669"/>
    <property type="project" value="UniProtKB-KW"/>
</dbReference>
<dbReference type="GO" id="GO:0046872">
    <property type="term" value="F:metal ion binding"/>
    <property type="evidence" value="ECO:0007669"/>
    <property type="project" value="UniProtKB-KW"/>
</dbReference>
<protein>
    <submittedName>
        <fullName evidence="5">HAD-superfamily hydrolase, subfamily IA, variant 3</fullName>
    </submittedName>
</protein>
<dbReference type="InterPro" id="IPR041492">
    <property type="entry name" value="HAD_2"/>
</dbReference>
<dbReference type="KEGG" id="glo:Glov_1614"/>
<proteinExistence type="inferred from homology"/>
<dbReference type="InterPro" id="IPR023214">
    <property type="entry name" value="HAD_sf"/>
</dbReference>
<dbReference type="PANTHER" id="PTHR46193">
    <property type="entry name" value="6-PHOSPHOGLUCONATE PHOSPHATASE"/>
    <property type="match status" value="1"/>
</dbReference>
<keyword evidence="6" id="KW-1185">Reference proteome</keyword>
<dbReference type="EMBL" id="CP001089">
    <property type="protein sequence ID" value="ACD95330.1"/>
    <property type="molecule type" value="Genomic_DNA"/>
</dbReference>
<keyword evidence="4" id="KW-0460">Magnesium</keyword>
<organism evidence="5 6">
    <name type="scientific">Trichlorobacter lovleyi (strain ATCC BAA-1151 / DSM 17278 / SZ)</name>
    <name type="common">Geobacter lovleyi</name>
    <dbReference type="NCBI Taxonomy" id="398767"/>
    <lineage>
        <taxon>Bacteria</taxon>
        <taxon>Pseudomonadati</taxon>
        <taxon>Thermodesulfobacteriota</taxon>
        <taxon>Desulfuromonadia</taxon>
        <taxon>Geobacterales</taxon>
        <taxon>Geobacteraceae</taxon>
        <taxon>Trichlorobacter</taxon>
    </lineage>
</organism>
<dbReference type="NCBIfam" id="TIGR01509">
    <property type="entry name" value="HAD-SF-IA-v3"/>
    <property type="match status" value="1"/>
</dbReference>
<dbReference type="OrthoDB" id="9807630at2"/>
<dbReference type="eggNOG" id="COG0637">
    <property type="taxonomic scope" value="Bacteria"/>
</dbReference>
<accession>B3E9Q4</accession>
<sequence length="224" mass="24642">MYPAAVIFDFDGVIVDTEPIHYQAFQTILEPQGMGYSWQEYIDKYMGFDDRDAFREAFQTAGKEVSQDVLQLLINRKAAIFEEVVKQGVTPYPGVIELIQELADQGIPLAISSGALRSDIMPILEQLKIKDFFTHIVTADDVPQSKPDPASYIGARDKLLYSYPDQLDSSSVIYAIEDTPAGIQSAKGAGLKVIAVSNSYPASKLQQANSIVQSLTQLSGGNWI</sequence>
<dbReference type="Pfam" id="PF13419">
    <property type="entry name" value="HAD_2"/>
    <property type="match status" value="1"/>
</dbReference>
<evidence type="ECO:0000256" key="4">
    <source>
        <dbReference type="ARBA" id="ARBA00022842"/>
    </source>
</evidence>
<gene>
    <name evidence="5" type="ordered locus">Glov_1614</name>
</gene>
<dbReference type="Gene3D" id="1.10.150.240">
    <property type="entry name" value="Putative phosphatase, domain 2"/>
    <property type="match status" value="1"/>
</dbReference>
<dbReference type="Gene3D" id="3.40.50.1000">
    <property type="entry name" value="HAD superfamily/HAD-like"/>
    <property type="match status" value="1"/>
</dbReference>
<evidence type="ECO:0000256" key="2">
    <source>
        <dbReference type="ARBA" id="ARBA00006171"/>
    </source>
</evidence>
<dbReference type="SFLD" id="SFLDG01129">
    <property type="entry name" value="C1.5:_HAD__Beta-PGM__Phosphata"/>
    <property type="match status" value="1"/>
</dbReference>
<dbReference type="PANTHER" id="PTHR46193:SF21">
    <property type="entry name" value="SLL1138 PROTEIN"/>
    <property type="match status" value="1"/>
</dbReference>
<evidence type="ECO:0000256" key="1">
    <source>
        <dbReference type="ARBA" id="ARBA00001946"/>
    </source>
</evidence>
<evidence type="ECO:0000313" key="6">
    <source>
        <dbReference type="Proteomes" id="UP000002420"/>
    </source>
</evidence>
<dbReference type="Proteomes" id="UP000002420">
    <property type="component" value="Chromosome"/>
</dbReference>
<dbReference type="InterPro" id="IPR051600">
    <property type="entry name" value="Beta-PGM-like"/>
</dbReference>
<comment type="similarity">
    <text evidence="2">Belongs to the HAD-like hydrolase superfamily. CbbY/CbbZ/Gph/YieH family.</text>
</comment>
<dbReference type="InterPro" id="IPR006439">
    <property type="entry name" value="HAD-SF_hydro_IA"/>
</dbReference>
<dbReference type="InterPro" id="IPR023198">
    <property type="entry name" value="PGP-like_dom2"/>
</dbReference>
<evidence type="ECO:0000256" key="3">
    <source>
        <dbReference type="ARBA" id="ARBA00022723"/>
    </source>
</evidence>
<evidence type="ECO:0000313" key="5">
    <source>
        <dbReference type="EMBL" id="ACD95330.1"/>
    </source>
</evidence>
<dbReference type="PRINTS" id="PR00413">
    <property type="entry name" value="HADHALOGNASE"/>
</dbReference>
<dbReference type="SFLD" id="SFLDS00003">
    <property type="entry name" value="Haloacid_Dehalogenase"/>
    <property type="match status" value="1"/>
</dbReference>
<reference evidence="5 6" key="1">
    <citation type="submission" date="2008-05" db="EMBL/GenBank/DDBJ databases">
        <title>Complete sequence of chromosome of Geobacter lovleyi SZ.</title>
        <authorList>
            <consortium name="US DOE Joint Genome Institute"/>
            <person name="Lucas S."/>
            <person name="Copeland A."/>
            <person name="Lapidus A."/>
            <person name="Glavina del Rio T."/>
            <person name="Dalin E."/>
            <person name="Tice H."/>
            <person name="Bruce D."/>
            <person name="Goodwin L."/>
            <person name="Pitluck S."/>
            <person name="Chertkov O."/>
            <person name="Meincke L."/>
            <person name="Brettin T."/>
            <person name="Detter J.C."/>
            <person name="Han C."/>
            <person name="Tapia R."/>
            <person name="Kuske C.R."/>
            <person name="Schmutz J."/>
            <person name="Larimer F."/>
            <person name="Land M."/>
            <person name="Hauser L."/>
            <person name="Kyrpides N."/>
            <person name="Mikhailova N."/>
            <person name="Sung Y."/>
            <person name="Fletcher K.E."/>
            <person name="Ritalahti K.M."/>
            <person name="Loeffler F.E."/>
            <person name="Richardson P."/>
        </authorList>
    </citation>
    <scope>NUCLEOTIDE SEQUENCE [LARGE SCALE GENOMIC DNA]</scope>
    <source>
        <strain evidence="6">ATCC BAA-1151 / DSM 17278 / SZ</strain>
    </source>
</reference>
<name>B3E9Q4_TRIL1</name>
<comment type="cofactor">
    <cofactor evidence="1">
        <name>Mg(2+)</name>
        <dbReference type="ChEBI" id="CHEBI:18420"/>
    </cofactor>
</comment>
<keyword evidence="3" id="KW-0479">Metal-binding</keyword>
<dbReference type="HOGENOM" id="CLU_045011_13_2_7"/>
<dbReference type="InterPro" id="IPR036412">
    <property type="entry name" value="HAD-like_sf"/>
</dbReference>
<dbReference type="SUPFAM" id="SSF56784">
    <property type="entry name" value="HAD-like"/>
    <property type="match status" value="1"/>
</dbReference>
<dbReference type="STRING" id="398767.Glov_1614"/>
<keyword evidence="5" id="KW-0378">Hydrolase</keyword>